<feature type="binding site" evidence="9">
    <location>
        <position position="83"/>
    </location>
    <ligand>
        <name>[2Fe-2S] cluster</name>
        <dbReference type="ChEBI" id="CHEBI:190135"/>
    </ligand>
</feature>
<dbReference type="GO" id="GO:0098662">
    <property type="term" value="P:inorganic cation transmembrane transport"/>
    <property type="evidence" value="ECO:0007669"/>
    <property type="project" value="UniProtKB-ARBA"/>
</dbReference>
<dbReference type="PROSITE" id="PS01099">
    <property type="entry name" value="COMPLEX1_24K"/>
    <property type="match status" value="1"/>
</dbReference>
<dbReference type="GO" id="GO:0031967">
    <property type="term" value="C:organelle envelope"/>
    <property type="evidence" value="ECO:0007669"/>
    <property type="project" value="UniProtKB-ARBA"/>
</dbReference>
<gene>
    <name evidence="10" type="primary">nuoE</name>
    <name evidence="10" type="ORF">ENS31_04680</name>
</gene>
<dbReference type="GO" id="GO:0046872">
    <property type="term" value="F:metal ion binding"/>
    <property type="evidence" value="ECO:0007669"/>
    <property type="project" value="UniProtKB-KW"/>
</dbReference>
<dbReference type="CDD" id="cd03064">
    <property type="entry name" value="TRX_Fd_NuoE"/>
    <property type="match status" value="1"/>
</dbReference>
<keyword evidence="2 9" id="KW-0001">2Fe-2S</keyword>
<dbReference type="GO" id="GO:0022890">
    <property type="term" value="F:inorganic cation transmembrane transporter activity"/>
    <property type="evidence" value="ECO:0007669"/>
    <property type="project" value="UniProtKB-ARBA"/>
</dbReference>
<evidence type="ECO:0000313" key="10">
    <source>
        <dbReference type="EMBL" id="HFI90813.1"/>
    </source>
</evidence>
<comment type="cofactor">
    <cofactor evidence="9">
        <name>[2Fe-2S] cluster</name>
        <dbReference type="ChEBI" id="CHEBI:190135"/>
    </cofactor>
    <text evidence="9">Binds 1 [2Fe-2S] cluster.</text>
</comment>
<dbReference type="InterPro" id="IPR002023">
    <property type="entry name" value="NuoE-like"/>
</dbReference>
<keyword evidence="3 9" id="KW-0479">Metal-binding</keyword>
<dbReference type="EMBL" id="DSUJ01000008">
    <property type="protein sequence ID" value="HFI90813.1"/>
    <property type="molecule type" value="Genomic_DNA"/>
</dbReference>
<accession>A0A7V3E709</accession>
<dbReference type="Gene3D" id="1.10.10.1590">
    <property type="entry name" value="NADH-quinone oxidoreductase subunit E"/>
    <property type="match status" value="1"/>
</dbReference>
<dbReference type="NCBIfam" id="TIGR01958">
    <property type="entry name" value="nuoE_fam"/>
    <property type="match status" value="1"/>
</dbReference>
<keyword evidence="4" id="KW-1278">Translocase</keyword>
<comment type="similarity">
    <text evidence="1">Belongs to the complex I 24 kDa subunit family.</text>
</comment>
<comment type="cofactor">
    <cofactor evidence="8">
        <name>[2Fe-2S] cluster</name>
        <dbReference type="ChEBI" id="CHEBI:190135"/>
    </cofactor>
</comment>
<keyword evidence="6 9" id="KW-0411">Iron-sulfur</keyword>
<feature type="binding site" evidence="9">
    <location>
        <position position="88"/>
    </location>
    <ligand>
        <name>[2Fe-2S] cluster</name>
        <dbReference type="ChEBI" id="CHEBI:190135"/>
    </ligand>
</feature>
<feature type="binding site" evidence="9">
    <location>
        <position position="124"/>
    </location>
    <ligand>
        <name>[2Fe-2S] cluster</name>
        <dbReference type="ChEBI" id="CHEBI:190135"/>
    </ligand>
</feature>
<dbReference type="PIRSF" id="PIRSF000216">
    <property type="entry name" value="NADH_DH_24kDa"/>
    <property type="match status" value="1"/>
</dbReference>
<dbReference type="GO" id="GO:0031090">
    <property type="term" value="C:organelle membrane"/>
    <property type="evidence" value="ECO:0007669"/>
    <property type="project" value="UniProtKB-ARBA"/>
</dbReference>
<dbReference type="GO" id="GO:0022804">
    <property type="term" value="F:active transmembrane transporter activity"/>
    <property type="evidence" value="ECO:0007669"/>
    <property type="project" value="UniProtKB-ARBA"/>
</dbReference>
<dbReference type="GO" id="GO:0098796">
    <property type="term" value="C:membrane protein complex"/>
    <property type="evidence" value="ECO:0007669"/>
    <property type="project" value="UniProtKB-ARBA"/>
</dbReference>
<dbReference type="Pfam" id="PF01257">
    <property type="entry name" value="2Fe-2S_thioredx"/>
    <property type="match status" value="1"/>
</dbReference>
<keyword evidence="10" id="KW-0560">Oxidoreductase</keyword>
<evidence type="ECO:0000256" key="1">
    <source>
        <dbReference type="ARBA" id="ARBA00010643"/>
    </source>
</evidence>
<dbReference type="FunFam" id="1.10.10.1590:FF:000001">
    <property type="entry name" value="NADH-quinone oxidoreductase subunit E"/>
    <property type="match status" value="1"/>
</dbReference>
<evidence type="ECO:0000256" key="6">
    <source>
        <dbReference type="ARBA" id="ARBA00023014"/>
    </source>
</evidence>
<dbReference type="AlphaFoldDB" id="A0A7V3E709"/>
<evidence type="ECO:0000256" key="8">
    <source>
        <dbReference type="ARBA" id="ARBA00034078"/>
    </source>
</evidence>
<comment type="caution">
    <text evidence="10">The sequence shown here is derived from an EMBL/GenBank/DDBJ whole genome shotgun (WGS) entry which is preliminary data.</text>
</comment>
<organism evidence="10">
    <name type="scientific">Ignavibacterium album</name>
    <dbReference type="NCBI Taxonomy" id="591197"/>
    <lineage>
        <taxon>Bacteria</taxon>
        <taxon>Pseudomonadati</taxon>
        <taxon>Ignavibacteriota</taxon>
        <taxon>Ignavibacteria</taxon>
        <taxon>Ignavibacteriales</taxon>
        <taxon>Ignavibacteriaceae</taxon>
        <taxon>Ignavibacterium</taxon>
    </lineage>
</organism>
<dbReference type="PANTHER" id="PTHR10371">
    <property type="entry name" value="NADH DEHYDROGENASE UBIQUINONE FLAVOPROTEIN 2, MITOCHONDRIAL"/>
    <property type="match status" value="1"/>
</dbReference>
<dbReference type="EC" id="1.6.5.11" evidence="10"/>
<dbReference type="FunFam" id="3.40.30.10:FF:000022">
    <property type="entry name" value="NADH dehydrogenase flavoprotein 2, mitochondrial"/>
    <property type="match status" value="1"/>
</dbReference>
<evidence type="ECO:0000256" key="2">
    <source>
        <dbReference type="ARBA" id="ARBA00022714"/>
    </source>
</evidence>
<name>A0A7V3E709_9BACT</name>
<keyword evidence="5 9" id="KW-0408">Iron</keyword>
<dbReference type="Gene3D" id="3.40.30.10">
    <property type="entry name" value="Glutaredoxin"/>
    <property type="match status" value="1"/>
</dbReference>
<keyword evidence="7" id="KW-0520">NAD</keyword>
<dbReference type="InterPro" id="IPR041921">
    <property type="entry name" value="NuoE_N"/>
</dbReference>
<evidence type="ECO:0000256" key="5">
    <source>
        <dbReference type="ARBA" id="ARBA00023004"/>
    </source>
</evidence>
<proteinExistence type="inferred from homology"/>
<dbReference type="SUPFAM" id="SSF52833">
    <property type="entry name" value="Thioredoxin-like"/>
    <property type="match status" value="1"/>
</dbReference>
<dbReference type="GO" id="GO:0003954">
    <property type="term" value="F:NADH dehydrogenase activity"/>
    <property type="evidence" value="ECO:0007669"/>
    <property type="project" value="TreeGrafter"/>
</dbReference>
<dbReference type="GO" id="GO:1902494">
    <property type="term" value="C:catalytic complex"/>
    <property type="evidence" value="ECO:0007669"/>
    <property type="project" value="UniProtKB-ARBA"/>
</dbReference>
<dbReference type="NCBIfam" id="NF005722">
    <property type="entry name" value="PRK07539.1-2"/>
    <property type="match status" value="1"/>
</dbReference>
<protein>
    <submittedName>
        <fullName evidence="10">NADH-quinone oxidoreductase subunit NuoE</fullName>
        <ecNumber evidence="10">1.6.5.11</ecNumber>
    </submittedName>
</protein>
<evidence type="ECO:0000256" key="4">
    <source>
        <dbReference type="ARBA" id="ARBA00022967"/>
    </source>
</evidence>
<evidence type="ECO:0000256" key="3">
    <source>
        <dbReference type="ARBA" id="ARBA00022723"/>
    </source>
</evidence>
<dbReference type="GO" id="GO:0008324">
    <property type="term" value="F:monoatomic cation transmembrane transporter activity"/>
    <property type="evidence" value="ECO:0007669"/>
    <property type="project" value="UniProtKB-ARBA"/>
</dbReference>
<feature type="binding site" evidence="9">
    <location>
        <position position="128"/>
    </location>
    <ligand>
        <name>[2Fe-2S] cluster</name>
        <dbReference type="ChEBI" id="CHEBI:190135"/>
    </ligand>
</feature>
<sequence>MNFKFTPENLERINAEIKKYPKKQSAVMAALYIAQEQNGYITSEVMKEIADLLDMHPHDVLGVVTFYTMYHQKPMGKYHIQVCTNVSCMLRGGYDIWNQVREKLGIDNMQVTSDGKFSLEEVECMGSCGTAPMFAINEDYFENLTKEKVNEIIDSLKNTN</sequence>
<reference evidence="10" key="1">
    <citation type="journal article" date="2020" name="mSystems">
        <title>Genome- and Community-Level Interaction Insights into Carbon Utilization and Element Cycling Functions of Hydrothermarchaeota in Hydrothermal Sediment.</title>
        <authorList>
            <person name="Zhou Z."/>
            <person name="Liu Y."/>
            <person name="Xu W."/>
            <person name="Pan J."/>
            <person name="Luo Z.H."/>
            <person name="Li M."/>
        </authorList>
    </citation>
    <scope>NUCLEOTIDE SEQUENCE [LARGE SCALE GENOMIC DNA]</scope>
    <source>
        <strain evidence="10">SpSt-479</strain>
    </source>
</reference>
<dbReference type="PANTHER" id="PTHR10371:SF3">
    <property type="entry name" value="NADH DEHYDROGENASE [UBIQUINONE] FLAVOPROTEIN 2, MITOCHONDRIAL"/>
    <property type="match status" value="1"/>
</dbReference>
<dbReference type="GO" id="GO:0051537">
    <property type="term" value="F:2 iron, 2 sulfur cluster binding"/>
    <property type="evidence" value="ECO:0007669"/>
    <property type="project" value="UniProtKB-KW"/>
</dbReference>
<evidence type="ECO:0000256" key="7">
    <source>
        <dbReference type="ARBA" id="ARBA00023027"/>
    </source>
</evidence>
<dbReference type="InterPro" id="IPR042128">
    <property type="entry name" value="NuoE_dom"/>
</dbReference>
<evidence type="ECO:0000256" key="9">
    <source>
        <dbReference type="PIRSR" id="PIRSR000216-1"/>
    </source>
</evidence>
<dbReference type="InterPro" id="IPR036249">
    <property type="entry name" value="Thioredoxin-like_sf"/>
</dbReference>